<organism evidence="3 4">
    <name type="scientific">Plasmopara halstedii</name>
    <name type="common">Downy mildew of sunflower</name>
    <dbReference type="NCBI Taxonomy" id="4781"/>
    <lineage>
        <taxon>Eukaryota</taxon>
        <taxon>Sar</taxon>
        <taxon>Stramenopiles</taxon>
        <taxon>Oomycota</taxon>
        <taxon>Peronosporomycetes</taxon>
        <taxon>Peronosporales</taxon>
        <taxon>Peronosporaceae</taxon>
        <taxon>Plasmopara</taxon>
    </lineage>
</organism>
<feature type="compositionally biased region" description="Low complexity" evidence="1">
    <location>
        <begin position="327"/>
        <end position="339"/>
    </location>
</feature>
<reference evidence="4" key="1">
    <citation type="submission" date="2014-09" db="EMBL/GenBank/DDBJ databases">
        <authorList>
            <person name="Sharma Rahul"/>
            <person name="Thines Marco"/>
        </authorList>
    </citation>
    <scope>NUCLEOTIDE SEQUENCE [LARGE SCALE GENOMIC DNA]</scope>
</reference>
<dbReference type="AlphaFoldDB" id="A0A0P1AU34"/>
<accession>A0A0P1AU34</accession>
<keyword evidence="4" id="KW-1185">Reference proteome</keyword>
<feature type="region of interest" description="Disordered" evidence="1">
    <location>
        <begin position="241"/>
        <end position="454"/>
    </location>
</feature>
<feature type="compositionally biased region" description="Polar residues" evidence="1">
    <location>
        <begin position="183"/>
        <end position="203"/>
    </location>
</feature>
<feature type="compositionally biased region" description="Polar residues" evidence="1">
    <location>
        <begin position="359"/>
        <end position="369"/>
    </location>
</feature>
<evidence type="ECO:0000313" key="3">
    <source>
        <dbReference type="EMBL" id="CEG45622.1"/>
    </source>
</evidence>
<feature type="compositionally biased region" description="Low complexity" evidence="1">
    <location>
        <begin position="142"/>
        <end position="158"/>
    </location>
</feature>
<feature type="chain" id="PRO_5006058943" description="RxLR-like protein" evidence="2">
    <location>
        <begin position="24"/>
        <end position="635"/>
    </location>
</feature>
<feature type="compositionally biased region" description="Polar residues" evidence="1">
    <location>
        <begin position="444"/>
        <end position="454"/>
    </location>
</feature>
<name>A0A0P1AU34_PLAHL</name>
<feature type="region of interest" description="Disordered" evidence="1">
    <location>
        <begin position="497"/>
        <end position="606"/>
    </location>
</feature>
<dbReference type="EMBL" id="CCYD01001640">
    <property type="protein sequence ID" value="CEG45622.1"/>
    <property type="molecule type" value="Genomic_DNA"/>
</dbReference>
<protein>
    <recommendedName>
        <fullName evidence="5">RxLR-like protein</fullName>
    </recommendedName>
</protein>
<dbReference type="GeneID" id="36396962"/>
<keyword evidence="2" id="KW-0732">Signal</keyword>
<feature type="region of interest" description="Disordered" evidence="1">
    <location>
        <begin position="178"/>
        <end position="227"/>
    </location>
</feature>
<feature type="region of interest" description="Disordered" evidence="1">
    <location>
        <begin position="126"/>
        <end position="161"/>
    </location>
</feature>
<dbReference type="Proteomes" id="UP000054928">
    <property type="component" value="Unassembled WGS sequence"/>
</dbReference>
<evidence type="ECO:0000256" key="1">
    <source>
        <dbReference type="SAM" id="MobiDB-lite"/>
    </source>
</evidence>
<feature type="compositionally biased region" description="Low complexity" evidence="1">
    <location>
        <begin position="569"/>
        <end position="579"/>
    </location>
</feature>
<feature type="signal peptide" evidence="2">
    <location>
        <begin position="1"/>
        <end position="23"/>
    </location>
</feature>
<sequence length="635" mass="67839">MRVNTSLLIAAVTLVSAPGFQSALMDPKELEAYSKYFEERSAVPTRPYTPTVDASDASDSDEPSVSPSTGDASDTLQNDEDIHAIHKSNKQVLNNALGSAAGSDDHAKLNALYALSEDDLHDILHNMTSTKPGVPSKTGLASTVSTKSSTPMSSTSNDSDTDDYATWTKYYKDENLGPVEDASGSNAYPSIEASPTKNYNMDTEQFDYDDDVPVTHSKTSKNDDDLGLGAAAGGATMYSATKGKSGKIANGDINKYPSSASDDSSENGSLDDWWPISKHSSKGSYPMTDGSDMSDLYSKPSSAYKPKPTSKVDDDDLYTPLPDESTSKPSSSVYKPKPTSKVDDDDLYASLPDEPISGKPSSKSASLYTDGSDDDFVYKTPDSKNVSPYGQDPTIGGKTGLTSPFDDEKEKKLDEILKRLSDDHSDDSSESGSLSDMYPPIKTNPHTANLDASTISANKNKLEAAVGPAAAAGGGLGVLNSLTKMDQKELDAILESLSKPGSIDTSDDGSDALDLSYLSEKPKGQKMAYTPPTGSMSDPYMDDLLSMSDKKPKGPTVADLLKKYPMPGSLDSETSSGSSADDDKSADTDADTPAPTPAPTPEPEKPCHVSWWRKLAFWHSEHKCSESRRLRLDFN</sequence>
<evidence type="ECO:0008006" key="5">
    <source>
        <dbReference type="Google" id="ProtNLM"/>
    </source>
</evidence>
<feature type="region of interest" description="Disordered" evidence="1">
    <location>
        <begin position="41"/>
        <end position="76"/>
    </location>
</feature>
<evidence type="ECO:0000256" key="2">
    <source>
        <dbReference type="SAM" id="SignalP"/>
    </source>
</evidence>
<evidence type="ECO:0000313" key="4">
    <source>
        <dbReference type="Proteomes" id="UP000054928"/>
    </source>
</evidence>
<feature type="compositionally biased region" description="Basic and acidic residues" evidence="1">
    <location>
        <begin position="406"/>
        <end position="427"/>
    </location>
</feature>
<proteinExistence type="predicted"/>
<dbReference type="RefSeq" id="XP_024581991.1">
    <property type="nucleotide sequence ID" value="XM_024716387.1"/>
</dbReference>